<dbReference type="Pfam" id="PF05922">
    <property type="entry name" value="Inhibitor_I9"/>
    <property type="match status" value="1"/>
</dbReference>
<organism evidence="3 4">
    <name type="scientific">Parachaetomium inaequale</name>
    <dbReference type="NCBI Taxonomy" id="2588326"/>
    <lineage>
        <taxon>Eukaryota</taxon>
        <taxon>Fungi</taxon>
        <taxon>Dikarya</taxon>
        <taxon>Ascomycota</taxon>
        <taxon>Pezizomycotina</taxon>
        <taxon>Sordariomycetes</taxon>
        <taxon>Sordariomycetidae</taxon>
        <taxon>Sordariales</taxon>
        <taxon>Chaetomiaceae</taxon>
        <taxon>Parachaetomium</taxon>
    </lineage>
</organism>
<comment type="caution">
    <text evidence="3">The sequence shown here is derived from an EMBL/GenBank/DDBJ whole genome shotgun (WGS) entry which is preliminary data.</text>
</comment>
<keyword evidence="4" id="KW-1185">Reference proteome</keyword>
<evidence type="ECO:0000313" key="3">
    <source>
        <dbReference type="EMBL" id="KAK4041371.1"/>
    </source>
</evidence>
<dbReference type="InterPro" id="IPR010259">
    <property type="entry name" value="S8pro/Inhibitor_I9"/>
</dbReference>
<gene>
    <name evidence="3" type="ORF">C8A01DRAFT_34569</name>
</gene>
<dbReference type="GO" id="GO:0042144">
    <property type="term" value="P:vacuole fusion, non-autophagic"/>
    <property type="evidence" value="ECO:0007669"/>
    <property type="project" value="TreeGrafter"/>
</dbReference>
<dbReference type="AlphaFoldDB" id="A0AAN6PM47"/>
<evidence type="ECO:0000259" key="2">
    <source>
        <dbReference type="Pfam" id="PF05922"/>
    </source>
</evidence>
<dbReference type="EMBL" id="MU854358">
    <property type="protein sequence ID" value="KAK4041371.1"/>
    <property type="molecule type" value="Genomic_DNA"/>
</dbReference>
<dbReference type="Proteomes" id="UP001303115">
    <property type="component" value="Unassembled WGS sequence"/>
</dbReference>
<dbReference type="PANTHER" id="PTHR28288">
    <property type="entry name" value="PROTEASE B INHIBITOR 2"/>
    <property type="match status" value="1"/>
</dbReference>
<comment type="similarity">
    <text evidence="1">Belongs to the protease inhibitor I9 family.</text>
</comment>
<dbReference type="InterPro" id="IPR037045">
    <property type="entry name" value="S8pro/Inhibitor_I9_sf"/>
</dbReference>
<protein>
    <submittedName>
        <fullName evidence="3">Peptidase inhibitor I9</fullName>
    </submittedName>
</protein>
<sequence>MSSYIVTFKADATDAEVQEVKDDVVAKGGTVEHEYSLIKGFSFKTPEVSGFSVDTLSAHPNVETVEADQEMRTQ</sequence>
<dbReference type="GO" id="GO:0004866">
    <property type="term" value="F:endopeptidase inhibitor activity"/>
    <property type="evidence" value="ECO:0007669"/>
    <property type="project" value="TreeGrafter"/>
</dbReference>
<dbReference type="Gene3D" id="3.30.70.80">
    <property type="entry name" value="Peptidase S8 propeptide/proteinase inhibitor I9"/>
    <property type="match status" value="1"/>
</dbReference>
<reference evidence="4" key="1">
    <citation type="journal article" date="2023" name="Mol. Phylogenet. Evol.">
        <title>Genome-scale phylogeny and comparative genomics of the fungal order Sordariales.</title>
        <authorList>
            <person name="Hensen N."/>
            <person name="Bonometti L."/>
            <person name="Westerberg I."/>
            <person name="Brannstrom I.O."/>
            <person name="Guillou S."/>
            <person name="Cros-Aarteil S."/>
            <person name="Calhoun S."/>
            <person name="Haridas S."/>
            <person name="Kuo A."/>
            <person name="Mondo S."/>
            <person name="Pangilinan J."/>
            <person name="Riley R."/>
            <person name="LaButti K."/>
            <person name="Andreopoulos B."/>
            <person name="Lipzen A."/>
            <person name="Chen C."/>
            <person name="Yan M."/>
            <person name="Daum C."/>
            <person name="Ng V."/>
            <person name="Clum A."/>
            <person name="Steindorff A."/>
            <person name="Ohm R.A."/>
            <person name="Martin F."/>
            <person name="Silar P."/>
            <person name="Natvig D.O."/>
            <person name="Lalanne C."/>
            <person name="Gautier V."/>
            <person name="Ament-Velasquez S.L."/>
            <person name="Kruys A."/>
            <person name="Hutchinson M.I."/>
            <person name="Powell A.J."/>
            <person name="Barry K."/>
            <person name="Miller A.N."/>
            <person name="Grigoriev I.V."/>
            <person name="Debuchy R."/>
            <person name="Gladieux P."/>
            <person name="Hiltunen Thoren M."/>
            <person name="Johannesson H."/>
        </authorList>
    </citation>
    <scope>NUCLEOTIDE SEQUENCE [LARGE SCALE GENOMIC DNA]</scope>
    <source>
        <strain evidence="4">CBS 284.82</strain>
    </source>
</reference>
<evidence type="ECO:0000256" key="1">
    <source>
        <dbReference type="ARBA" id="ARBA00038069"/>
    </source>
</evidence>
<dbReference type="SUPFAM" id="SSF54897">
    <property type="entry name" value="Protease propeptides/inhibitors"/>
    <property type="match status" value="1"/>
</dbReference>
<proteinExistence type="inferred from homology"/>
<accession>A0AAN6PM47</accession>
<feature type="domain" description="Inhibitor I9" evidence="2">
    <location>
        <begin position="3"/>
        <end position="74"/>
    </location>
</feature>
<dbReference type="InterPro" id="IPR052471">
    <property type="entry name" value="PBI_I9"/>
</dbReference>
<dbReference type="PANTHER" id="PTHR28288:SF2">
    <property type="entry name" value="PROTEASE B INHIBITOR 2"/>
    <property type="match status" value="1"/>
</dbReference>
<name>A0AAN6PM47_9PEZI</name>
<evidence type="ECO:0000313" key="4">
    <source>
        <dbReference type="Proteomes" id="UP001303115"/>
    </source>
</evidence>
<dbReference type="FunFam" id="3.30.70.80:FF:000005">
    <property type="entry name" value="Proteinase inhibitor I2B"/>
    <property type="match status" value="1"/>
</dbReference>